<dbReference type="Proteomes" id="UP000324800">
    <property type="component" value="Unassembled WGS sequence"/>
</dbReference>
<comment type="caution">
    <text evidence="1">The sequence shown here is derived from an EMBL/GenBank/DDBJ whole genome shotgun (WGS) entry which is preliminary data.</text>
</comment>
<accession>A0A5J4WU83</accession>
<sequence>MKYQKDLLTEFIYIKQNKNKTCTGHTLEIAECKYLAVIDIDIDHKEKLDVTQRDTIRNKITKLFQPAKQQDFEGCNVNPEDAEILMEKYNQHRNVGLVKQARGGFHIYCNMGPYKLQQNSMVNVICTKDFSIDVQCWEKVAAVNFMERRTRKREILAMASLRVMEQFKFLQALGG</sequence>
<name>A0A5J4WU83_9EUKA</name>
<evidence type="ECO:0000313" key="1">
    <source>
        <dbReference type="EMBL" id="KAA6398597.1"/>
    </source>
</evidence>
<protein>
    <submittedName>
        <fullName evidence="1">Uncharacterized protein</fullName>
    </submittedName>
</protein>
<dbReference type="EMBL" id="SNRW01000922">
    <property type="protein sequence ID" value="KAA6398597.1"/>
    <property type="molecule type" value="Genomic_DNA"/>
</dbReference>
<dbReference type="AlphaFoldDB" id="A0A5J4WU83"/>
<gene>
    <name evidence="1" type="ORF">EZS28_005874</name>
</gene>
<organism evidence="1 2">
    <name type="scientific">Streblomastix strix</name>
    <dbReference type="NCBI Taxonomy" id="222440"/>
    <lineage>
        <taxon>Eukaryota</taxon>
        <taxon>Metamonada</taxon>
        <taxon>Preaxostyla</taxon>
        <taxon>Oxymonadida</taxon>
        <taxon>Streblomastigidae</taxon>
        <taxon>Streblomastix</taxon>
    </lineage>
</organism>
<proteinExistence type="predicted"/>
<evidence type="ECO:0000313" key="2">
    <source>
        <dbReference type="Proteomes" id="UP000324800"/>
    </source>
</evidence>
<reference evidence="1 2" key="1">
    <citation type="submission" date="2019-03" db="EMBL/GenBank/DDBJ databases">
        <title>Single cell metagenomics reveals metabolic interactions within the superorganism composed of flagellate Streblomastix strix and complex community of Bacteroidetes bacteria on its surface.</title>
        <authorList>
            <person name="Treitli S.C."/>
            <person name="Kolisko M."/>
            <person name="Husnik F."/>
            <person name="Keeling P."/>
            <person name="Hampl V."/>
        </authorList>
    </citation>
    <scope>NUCLEOTIDE SEQUENCE [LARGE SCALE GENOMIC DNA]</scope>
    <source>
        <strain evidence="1">ST1C</strain>
    </source>
</reference>
<feature type="non-terminal residue" evidence="1">
    <location>
        <position position="175"/>
    </location>
</feature>